<feature type="transmembrane region" description="Helical" evidence="1">
    <location>
        <begin position="27"/>
        <end position="48"/>
    </location>
</feature>
<accession>A0A7Y9C4U4</accession>
<feature type="transmembrane region" description="Helical" evidence="1">
    <location>
        <begin position="174"/>
        <end position="196"/>
    </location>
</feature>
<proteinExistence type="predicted"/>
<dbReference type="Proteomes" id="UP000535020">
    <property type="component" value="Unassembled WGS sequence"/>
</dbReference>
<keyword evidence="1" id="KW-1133">Transmembrane helix</keyword>
<feature type="transmembrane region" description="Helical" evidence="1">
    <location>
        <begin position="96"/>
        <end position="118"/>
    </location>
</feature>
<protein>
    <submittedName>
        <fullName evidence="2">Uncharacterized protein</fullName>
    </submittedName>
</protein>
<gene>
    <name evidence="2" type="ORF">HZF10_02160</name>
</gene>
<keyword evidence="3" id="KW-1185">Reference proteome</keyword>
<comment type="caution">
    <text evidence="2">The sequence shown here is derived from an EMBL/GenBank/DDBJ whole genome shotgun (WGS) entry which is preliminary data.</text>
</comment>
<sequence>MLICIFDANLYRISLMKFFLKLKHWQLFVLAVVIPFGIYIGTFAYSIGSGNPFLIFRFFPAIMLLFMFGQYGWMFSTARLLNPKVSEVPALKLGRFYFFFFFPILYMLMLMGSISWFFSQITFDQNFNPDLDVDSFFVFVMLFFPVHLFAMFCLFYCQYFVAKTIKSVELKREAILNDYIGEFFLIWFFAVGLWIMQPKLNKFADED</sequence>
<organism evidence="2 3">
    <name type="scientific">Flavobacterium agri</name>
    <dbReference type="NCBI Taxonomy" id="2743471"/>
    <lineage>
        <taxon>Bacteria</taxon>
        <taxon>Pseudomonadati</taxon>
        <taxon>Bacteroidota</taxon>
        <taxon>Flavobacteriia</taxon>
        <taxon>Flavobacteriales</taxon>
        <taxon>Flavobacteriaceae</taxon>
        <taxon>Flavobacterium</taxon>
    </lineage>
</organism>
<keyword evidence="1" id="KW-0812">Transmembrane</keyword>
<evidence type="ECO:0000313" key="3">
    <source>
        <dbReference type="Proteomes" id="UP000535020"/>
    </source>
</evidence>
<dbReference type="RefSeq" id="WP_176004528.1">
    <property type="nucleotide sequence ID" value="NZ_JABWMI010000003.1"/>
</dbReference>
<reference evidence="2 3" key="1">
    <citation type="submission" date="2020-07" db="EMBL/GenBank/DDBJ databases">
        <authorList>
            <person name="Sun Q."/>
        </authorList>
    </citation>
    <scope>NUCLEOTIDE SEQUENCE [LARGE SCALE GENOMIC DNA]</scope>
    <source>
        <strain evidence="2 3">MAH-1</strain>
    </source>
</reference>
<evidence type="ECO:0000313" key="2">
    <source>
        <dbReference type="EMBL" id="NYA69709.1"/>
    </source>
</evidence>
<dbReference type="AlphaFoldDB" id="A0A7Y9C4U4"/>
<keyword evidence="1" id="KW-0472">Membrane</keyword>
<dbReference type="EMBL" id="JACBJI010000001">
    <property type="protein sequence ID" value="NYA69709.1"/>
    <property type="molecule type" value="Genomic_DNA"/>
</dbReference>
<feature type="transmembrane region" description="Helical" evidence="1">
    <location>
        <begin position="54"/>
        <end position="75"/>
    </location>
</feature>
<feature type="transmembrane region" description="Helical" evidence="1">
    <location>
        <begin position="138"/>
        <end position="162"/>
    </location>
</feature>
<evidence type="ECO:0000256" key="1">
    <source>
        <dbReference type="SAM" id="Phobius"/>
    </source>
</evidence>
<name>A0A7Y9C4U4_9FLAO</name>